<evidence type="ECO:0000256" key="1">
    <source>
        <dbReference type="SAM" id="MobiDB-lite"/>
    </source>
</evidence>
<dbReference type="InterPro" id="IPR027417">
    <property type="entry name" value="P-loop_NTPase"/>
</dbReference>
<dbReference type="Gene3D" id="3.40.50.300">
    <property type="entry name" value="P-loop containing nucleotide triphosphate hydrolases"/>
    <property type="match status" value="1"/>
</dbReference>
<comment type="caution">
    <text evidence="3">The sequence shown here is derived from an EMBL/GenBank/DDBJ whole genome shotgun (WGS) entry which is preliminary data.</text>
</comment>
<feature type="compositionally biased region" description="Basic and acidic residues" evidence="1">
    <location>
        <begin position="217"/>
        <end position="231"/>
    </location>
</feature>
<organism evidence="3 4">
    <name type="scientific">Tegillarca granosa</name>
    <name type="common">Malaysian cockle</name>
    <name type="synonym">Anadara granosa</name>
    <dbReference type="NCBI Taxonomy" id="220873"/>
    <lineage>
        <taxon>Eukaryota</taxon>
        <taxon>Metazoa</taxon>
        <taxon>Spiralia</taxon>
        <taxon>Lophotrochozoa</taxon>
        <taxon>Mollusca</taxon>
        <taxon>Bivalvia</taxon>
        <taxon>Autobranchia</taxon>
        <taxon>Pteriomorphia</taxon>
        <taxon>Arcoida</taxon>
        <taxon>Arcoidea</taxon>
        <taxon>Arcidae</taxon>
        <taxon>Tegillarca</taxon>
    </lineage>
</organism>
<name>A0ABQ9FED4_TEGGR</name>
<evidence type="ECO:0000313" key="3">
    <source>
        <dbReference type="EMBL" id="KAJ8314010.1"/>
    </source>
</evidence>
<evidence type="ECO:0000313" key="4">
    <source>
        <dbReference type="Proteomes" id="UP001217089"/>
    </source>
</evidence>
<dbReference type="InterPro" id="IPR041249">
    <property type="entry name" value="HEPN_DZIP3"/>
</dbReference>
<dbReference type="Proteomes" id="UP001217089">
    <property type="component" value="Unassembled WGS sequence"/>
</dbReference>
<gene>
    <name evidence="3" type="ORF">KUTeg_008571</name>
</gene>
<feature type="region of interest" description="Disordered" evidence="1">
    <location>
        <begin position="217"/>
        <end position="244"/>
    </location>
</feature>
<reference evidence="3 4" key="1">
    <citation type="submission" date="2022-12" db="EMBL/GenBank/DDBJ databases">
        <title>Chromosome-level genome of Tegillarca granosa.</title>
        <authorList>
            <person name="Kim J."/>
        </authorList>
    </citation>
    <scope>NUCLEOTIDE SEQUENCE [LARGE SCALE GENOMIC DNA]</scope>
    <source>
        <strain evidence="3">Teg-2019</strain>
        <tissue evidence="3">Adductor muscle</tissue>
    </source>
</reference>
<accession>A0ABQ9FED4</accession>
<protein>
    <recommendedName>
        <fullName evidence="2">DZIP3-like HEPN domain-containing protein</fullName>
    </recommendedName>
</protein>
<dbReference type="Pfam" id="PF18738">
    <property type="entry name" value="HEPN_DZIP3"/>
    <property type="match status" value="1"/>
</dbReference>
<proteinExistence type="predicted"/>
<evidence type="ECO:0000259" key="2">
    <source>
        <dbReference type="Pfam" id="PF18738"/>
    </source>
</evidence>
<feature type="domain" description="DZIP3-like HEPN" evidence="2">
    <location>
        <begin position="47"/>
        <end position="177"/>
    </location>
</feature>
<keyword evidence="4" id="KW-1185">Reference proteome</keyword>
<sequence length="326" mass="37475">MACADDAFDGSANFAKLCCLVVDICRDVLWDILVSYIKPCELQNSVFSNLKNLKLHPGQIYKLRSLPEGSLMTSDFFDVSGLYKILRTVCQELPPPTRGWGQMPLAADLTIADDIERINQLRNRIYGHTTTSYVTETDFEFYWKDIRRVVGRIDGEFDKENLFKMRRLKTKFLDVETAKCLKEQLENVMSYDKDTREMVTGLEERLAALERSVRKEKDYADNKNGDSEGSKENSFGSSFEVSGEDNWPELPTEIRMIVLGKTGTGKSSFANTVLGRHSFSDFCSFKSITVRAELSSYLLKCTLRDRFEYHPDEEQTWFQYLKCSVM</sequence>
<dbReference type="EMBL" id="JARBDR010000342">
    <property type="protein sequence ID" value="KAJ8314010.1"/>
    <property type="molecule type" value="Genomic_DNA"/>
</dbReference>